<dbReference type="Gene3D" id="2.40.170.20">
    <property type="entry name" value="TonB-dependent receptor, beta-barrel domain"/>
    <property type="match status" value="1"/>
</dbReference>
<evidence type="ECO:0000313" key="10">
    <source>
        <dbReference type="EMBL" id="APV37249.1"/>
    </source>
</evidence>
<dbReference type="AlphaFoldDB" id="A0A1P8EM20"/>
<dbReference type="GO" id="GO:0015344">
    <property type="term" value="F:siderophore uptake transmembrane transporter activity"/>
    <property type="evidence" value="ECO:0007669"/>
    <property type="project" value="TreeGrafter"/>
</dbReference>
<dbReference type="KEGG" id="asol:BEN76_15075"/>
<dbReference type="PANTHER" id="PTHR32552">
    <property type="entry name" value="FERRICHROME IRON RECEPTOR-RELATED"/>
    <property type="match status" value="1"/>
</dbReference>
<name>A0A1P8EM20_9GAMM</name>
<dbReference type="RefSeq" id="WP_076033424.1">
    <property type="nucleotide sequence ID" value="NZ_CP016896.1"/>
</dbReference>
<proteinExistence type="inferred from homology"/>
<dbReference type="InterPro" id="IPR000531">
    <property type="entry name" value="Beta-barrel_TonB"/>
</dbReference>
<comment type="subcellular location">
    <subcellularLocation>
        <location evidence="1 8">Cell outer membrane</location>
        <topology evidence="1 8">Multi-pass membrane protein</topology>
    </subcellularLocation>
</comment>
<dbReference type="STRING" id="487316.BEN76_15075"/>
<feature type="domain" description="TonB-dependent receptor-like beta-barrel" evidence="9">
    <location>
        <begin position="15"/>
        <end position="430"/>
    </location>
</feature>
<comment type="similarity">
    <text evidence="8">Belongs to the TonB-dependent receptor family.</text>
</comment>
<dbReference type="InterPro" id="IPR036942">
    <property type="entry name" value="Beta-barrel_TonB_sf"/>
</dbReference>
<organism evidence="10 11">
    <name type="scientific">Acinetobacter soli</name>
    <dbReference type="NCBI Taxonomy" id="487316"/>
    <lineage>
        <taxon>Bacteria</taxon>
        <taxon>Pseudomonadati</taxon>
        <taxon>Pseudomonadota</taxon>
        <taxon>Gammaproteobacteria</taxon>
        <taxon>Moraxellales</taxon>
        <taxon>Moraxellaceae</taxon>
        <taxon>Acinetobacter</taxon>
    </lineage>
</organism>
<evidence type="ECO:0000256" key="8">
    <source>
        <dbReference type="PROSITE-ProRule" id="PRU01360"/>
    </source>
</evidence>
<keyword evidence="4 8" id="KW-0812">Transmembrane</keyword>
<keyword evidence="6 8" id="KW-0472">Membrane</keyword>
<keyword evidence="3 8" id="KW-1134">Transmembrane beta strand</keyword>
<dbReference type="EMBL" id="CP016896">
    <property type="protein sequence ID" value="APV37249.1"/>
    <property type="molecule type" value="Genomic_DNA"/>
</dbReference>
<evidence type="ECO:0000256" key="5">
    <source>
        <dbReference type="ARBA" id="ARBA00023077"/>
    </source>
</evidence>
<keyword evidence="7 8" id="KW-0998">Cell outer membrane</keyword>
<evidence type="ECO:0000256" key="6">
    <source>
        <dbReference type="ARBA" id="ARBA00023136"/>
    </source>
</evidence>
<dbReference type="Pfam" id="PF00593">
    <property type="entry name" value="TonB_dep_Rec_b-barrel"/>
    <property type="match status" value="1"/>
</dbReference>
<reference evidence="10 11" key="1">
    <citation type="submission" date="2016-08" db="EMBL/GenBank/DDBJ databases">
        <title>Complete genome sequence of Acinetobacter baylyi strain GFJ2.</title>
        <authorList>
            <person name="Tabata M."/>
            <person name="Kuboki S."/>
            <person name="Gibu N."/>
            <person name="Kinouchi Y."/>
            <person name="Vangnai A."/>
            <person name="Kasai D."/>
            <person name="Fukuda M."/>
        </authorList>
    </citation>
    <scope>NUCLEOTIDE SEQUENCE [LARGE SCALE GENOMIC DNA]</scope>
    <source>
        <strain evidence="10 11">GFJ2</strain>
    </source>
</reference>
<evidence type="ECO:0000256" key="7">
    <source>
        <dbReference type="ARBA" id="ARBA00023237"/>
    </source>
</evidence>
<evidence type="ECO:0000256" key="4">
    <source>
        <dbReference type="ARBA" id="ARBA00022692"/>
    </source>
</evidence>
<keyword evidence="2 8" id="KW-0813">Transport</keyword>
<protein>
    <recommendedName>
        <fullName evidence="9">TonB-dependent receptor-like beta-barrel domain-containing protein</fullName>
    </recommendedName>
</protein>
<dbReference type="PANTHER" id="PTHR32552:SF74">
    <property type="entry name" value="HYDROXAMATE SIDEROPHORE RECEPTOR FHUE"/>
    <property type="match status" value="1"/>
</dbReference>
<evidence type="ECO:0000259" key="9">
    <source>
        <dbReference type="Pfam" id="PF00593"/>
    </source>
</evidence>
<dbReference type="InterPro" id="IPR039426">
    <property type="entry name" value="TonB-dep_rcpt-like"/>
</dbReference>
<evidence type="ECO:0000256" key="3">
    <source>
        <dbReference type="ARBA" id="ARBA00022452"/>
    </source>
</evidence>
<sequence>MATGGTDTGLPASTYLAAKWSTQQFEKYNTFAELQYHLNDDWSISSKVNANVNQSIEKFAGLAQLAQSYSGISDSNSNLKMNNQQYYDNESHELTANIALNGKYRVFNNTHDLFATVSYSRLQENSRWKRVLNDTAYDVWTFNPEMIAQPEWNHMQNLFNDIEYHNQLEQKAVSLGTRVNFFNALHLILGGRYTDFKSSGDHQYYVWKYQPDSEYVKAQTVSKHKFIPYLGLTYDFTPETSAYVSHTKIFKPQSAKDVSGNILPPVIGANDEVGLKSSWFDQRFNTSLALFRIKQQNRAMQDLNNTNFSIAEGKVNSQGIDVEISGQATDQLTLFAGYTYNKSKYLKTESNTYPQGANFSKHTPNQMFRFYSQYQFEGALNQLSAGLGLQTQTATSSLYNIPQGGYTLWDANLGYQIHPQLSVNLIGQNLTDKRYYENQRMRITGGNNFLGTPRNILVRLDWKY</sequence>
<gene>
    <name evidence="10" type="ORF">BEN76_15075</name>
</gene>
<dbReference type="Proteomes" id="UP000185674">
    <property type="component" value="Chromosome"/>
</dbReference>
<evidence type="ECO:0000313" key="11">
    <source>
        <dbReference type="Proteomes" id="UP000185674"/>
    </source>
</evidence>
<evidence type="ECO:0000256" key="1">
    <source>
        <dbReference type="ARBA" id="ARBA00004571"/>
    </source>
</evidence>
<dbReference type="SUPFAM" id="SSF56935">
    <property type="entry name" value="Porins"/>
    <property type="match status" value="1"/>
</dbReference>
<evidence type="ECO:0000256" key="2">
    <source>
        <dbReference type="ARBA" id="ARBA00022448"/>
    </source>
</evidence>
<dbReference type="GO" id="GO:0009279">
    <property type="term" value="C:cell outer membrane"/>
    <property type="evidence" value="ECO:0007669"/>
    <property type="project" value="UniProtKB-SubCell"/>
</dbReference>
<accession>A0A1P8EM20</accession>
<dbReference type="PROSITE" id="PS52016">
    <property type="entry name" value="TONB_DEPENDENT_REC_3"/>
    <property type="match status" value="1"/>
</dbReference>
<keyword evidence="5" id="KW-0798">TonB box</keyword>